<proteinExistence type="predicted"/>
<dbReference type="RefSeq" id="WP_256399238.1">
    <property type="nucleotide sequence ID" value="NZ_JANHJR010000001.1"/>
</dbReference>
<keyword evidence="1" id="KW-1133">Transmembrane helix</keyword>
<gene>
    <name evidence="2" type="ORF">ACFSBL_06105</name>
</gene>
<accession>A0ABD6DHI7</accession>
<evidence type="ECO:0000313" key="3">
    <source>
        <dbReference type="Proteomes" id="UP001597034"/>
    </source>
</evidence>
<dbReference type="Proteomes" id="UP001597034">
    <property type="component" value="Unassembled WGS sequence"/>
</dbReference>
<reference evidence="2 3" key="1">
    <citation type="journal article" date="2019" name="Int. J. Syst. Evol. Microbiol.">
        <title>The Global Catalogue of Microorganisms (GCM) 10K type strain sequencing project: providing services to taxonomists for standard genome sequencing and annotation.</title>
        <authorList>
            <consortium name="The Broad Institute Genomics Platform"/>
            <consortium name="The Broad Institute Genome Sequencing Center for Infectious Disease"/>
            <person name="Wu L."/>
            <person name="Ma J."/>
        </authorList>
    </citation>
    <scope>NUCLEOTIDE SEQUENCE [LARGE SCALE GENOMIC DNA]</scope>
    <source>
        <strain evidence="2 3">CGMCC 1.10390</strain>
    </source>
</reference>
<sequence>MTETVLRSIRRWVITIALLLSVLLVYQTFEAPVPEVVDATVTTFAAATALVAALWLWHSFRGATGTGTAADEAPSAGEN</sequence>
<evidence type="ECO:0000256" key="1">
    <source>
        <dbReference type="SAM" id="Phobius"/>
    </source>
</evidence>
<dbReference type="AlphaFoldDB" id="A0ABD6DHI7"/>
<keyword evidence="3" id="KW-1185">Reference proteome</keyword>
<keyword evidence="1" id="KW-0472">Membrane</keyword>
<comment type="caution">
    <text evidence="2">The sequence shown here is derived from an EMBL/GenBank/DDBJ whole genome shotgun (WGS) entry which is preliminary data.</text>
</comment>
<name>A0ABD6DHI7_9EURY</name>
<dbReference type="EMBL" id="JBHUDO010000002">
    <property type="protein sequence ID" value="MFD1645250.1"/>
    <property type="molecule type" value="Genomic_DNA"/>
</dbReference>
<keyword evidence="1" id="KW-0812">Transmembrane</keyword>
<evidence type="ECO:0000313" key="2">
    <source>
        <dbReference type="EMBL" id="MFD1645250.1"/>
    </source>
</evidence>
<feature type="transmembrane region" description="Helical" evidence="1">
    <location>
        <begin position="12"/>
        <end position="29"/>
    </location>
</feature>
<organism evidence="2 3">
    <name type="scientific">Haloarchaeobius litoreus</name>
    <dbReference type="NCBI Taxonomy" id="755306"/>
    <lineage>
        <taxon>Archaea</taxon>
        <taxon>Methanobacteriati</taxon>
        <taxon>Methanobacteriota</taxon>
        <taxon>Stenosarchaea group</taxon>
        <taxon>Halobacteria</taxon>
        <taxon>Halobacteriales</taxon>
        <taxon>Halorubellaceae</taxon>
        <taxon>Haloarchaeobius</taxon>
    </lineage>
</organism>
<protein>
    <submittedName>
        <fullName evidence="2">Uncharacterized protein</fullName>
    </submittedName>
</protein>
<feature type="transmembrane region" description="Helical" evidence="1">
    <location>
        <begin position="41"/>
        <end position="57"/>
    </location>
</feature>